<name>A0A9W4X845_9GLOM</name>
<dbReference type="EMBL" id="CAMKVN010009530">
    <property type="protein sequence ID" value="CAI2193401.1"/>
    <property type="molecule type" value="Genomic_DNA"/>
</dbReference>
<keyword evidence="3" id="KW-1185">Reference proteome</keyword>
<dbReference type="SUPFAM" id="SSF56112">
    <property type="entry name" value="Protein kinase-like (PK-like)"/>
    <property type="match status" value="1"/>
</dbReference>
<sequence>EKKEEDLKRHFDEIAERLDHKIDGVSHEMKKVQLHSEVMWYSTPGTNTETDKDIFVGSRDTEIKRNSNNSDNIRFSYEYALLANLNYESSTYPPARWKYLVMIMECDSEKLGWIEPSLKFNSYNVKLIRSINTGRTSNVYEGKLNDKDSVVVKLAKEEKYSPCFEREKDALINFNSLHIPSLLLYDKNSLITTPLGTKVKNLQKRDVRNIIETLRMVHSKNIMHMDLQRYNFICDHDEKIIIIDWGYSAMKNETGNFAGAFECMPDDILQSLVNSEQILYSPSINLICLVRSFYLLLHKLANVAMERISFDEIPDFKSRAKNVLTF</sequence>
<feature type="domain" description="Protein kinase" evidence="1">
    <location>
        <begin position="125"/>
        <end position="326"/>
    </location>
</feature>
<feature type="non-terminal residue" evidence="2">
    <location>
        <position position="326"/>
    </location>
</feature>
<gene>
    <name evidence="2" type="ORF">FWILDA_LOCUS16057</name>
</gene>
<dbReference type="Gene3D" id="1.10.510.10">
    <property type="entry name" value="Transferase(Phosphotransferase) domain 1"/>
    <property type="match status" value="1"/>
</dbReference>
<accession>A0A9W4X845</accession>
<evidence type="ECO:0000259" key="1">
    <source>
        <dbReference type="PROSITE" id="PS50011"/>
    </source>
</evidence>
<organism evidence="2 3">
    <name type="scientific">Funneliformis geosporum</name>
    <dbReference type="NCBI Taxonomy" id="1117311"/>
    <lineage>
        <taxon>Eukaryota</taxon>
        <taxon>Fungi</taxon>
        <taxon>Fungi incertae sedis</taxon>
        <taxon>Mucoromycota</taxon>
        <taxon>Glomeromycotina</taxon>
        <taxon>Glomeromycetes</taxon>
        <taxon>Glomerales</taxon>
        <taxon>Glomeraceae</taxon>
        <taxon>Funneliformis</taxon>
    </lineage>
</organism>
<dbReference type="InterPro" id="IPR000719">
    <property type="entry name" value="Prot_kinase_dom"/>
</dbReference>
<reference evidence="2" key="1">
    <citation type="submission" date="2022-08" db="EMBL/GenBank/DDBJ databases">
        <authorList>
            <person name="Kallberg Y."/>
            <person name="Tangrot J."/>
            <person name="Rosling A."/>
        </authorList>
    </citation>
    <scope>NUCLEOTIDE SEQUENCE</scope>
    <source>
        <strain evidence="2">Wild A</strain>
    </source>
</reference>
<dbReference type="GO" id="GO:0004672">
    <property type="term" value="F:protein kinase activity"/>
    <property type="evidence" value="ECO:0007669"/>
    <property type="project" value="InterPro"/>
</dbReference>
<dbReference type="Pfam" id="PF00069">
    <property type="entry name" value="Pkinase"/>
    <property type="match status" value="1"/>
</dbReference>
<evidence type="ECO:0000313" key="2">
    <source>
        <dbReference type="EMBL" id="CAI2193401.1"/>
    </source>
</evidence>
<dbReference type="Proteomes" id="UP001153678">
    <property type="component" value="Unassembled WGS sequence"/>
</dbReference>
<proteinExistence type="predicted"/>
<dbReference type="GO" id="GO:0005524">
    <property type="term" value="F:ATP binding"/>
    <property type="evidence" value="ECO:0007669"/>
    <property type="project" value="InterPro"/>
</dbReference>
<dbReference type="OrthoDB" id="2320506at2759"/>
<dbReference type="PROSITE" id="PS50011">
    <property type="entry name" value="PROTEIN_KINASE_DOM"/>
    <property type="match status" value="1"/>
</dbReference>
<dbReference type="AlphaFoldDB" id="A0A9W4X845"/>
<protein>
    <submittedName>
        <fullName evidence="2">11020_t:CDS:1</fullName>
    </submittedName>
</protein>
<comment type="caution">
    <text evidence="2">The sequence shown here is derived from an EMBL/GenBank/DDBJ whole genome shotgun (WGS) entry which is preliminary data.</text>
</comment>
<dbReference type="InterPro" id="IPR011009">
    <property type="entry name" value="Kinase-like_dom_sf"/>
</dbReference>
<evidence type="ECO:0000313" key="3">
    <source>
        <dbReference type="Proteomes" id="UP001153678"/>
    </source>
</evidence>